<organism evidence="1">
    <name type="scientific">Rhizophora mucronata</name>
    <name type="common">Asiatic mangrove</name>
    <dbReference type="NCBI Taxonomy" id="61149"/>
    <lineage>
        <taxon>Eukaryota</taxon>
        <taxon>Viridiplantae</taxon>
        <taxon>Streptophyta</taxon>
        <taxon>Embryophyta</taxon>
        <taxon>Tracheophyta</taxon>
        <taxon>Spermatophyta</taxon>
        <taxon>Magnoliopsida</taxon>
        <taxon>eudicotyledons</taxon>
        <taxon>Gunneridae</taxon>
        <taxon>Pentapetalae</taxon>
        <taxon>rosids</taxon>
        <taxon>fabids</taxon>
        <taxon>Malpighiales</taxon>
        <taxon>Rhizophoraceae</taxon>
        <taxon>Rhizophora</taxon>
    </lineage>
</organism>
<evidence type="ECO:0000313" key="1">
    <source>
        <dbReference type="EMBL" id="MBX36941.1"/>
    </source>
</evidence>
<accession>A0A2P2N397</accession>
<dbReference type="AlphaFoldDB" id="A0A2P2N397"/>
<proteinExistence type="predicted"/>
<sequence length="77" mass="9392">MTNKPKFYYSRNQRVEKCQFESHMLAYCTRPAGLTHQLNVIKYIRRWRNPHQIMGFKQIEPYKRLTKAHGPHTYPQK</sequence>
<protein>
    <submittedName>
        <fullName evidence="1">Uncharacterized protein</fullName>
    </submittedName>
</protein>
<name>A0A2P2N397_RHIMU</name>
<reference evidence="1" key="1">
    <citation type="submission" date="2018-02" db="EMBL/GenBank/DDBJ databases">
        <title>Rhizophora mucronata_Transcriptome.</title>
        <authorList>
            <person name="Meera S.P."/>
            <person name="Sreeshan A."/>
            <person name="Augustine A."/>
        </authorList>
    </citation>
    <scope>NUCLEOTIDE SEQUENCE</scope>
    <source>
        <tissue evidence="1">Leaf</tissue>
    </source>
</reference>
<dbReference type="EMBL" id="GGEC01056457">
    <property type="protein sequence ID" value="MBX36941.1"/>
    <property type="molecule type" value="Transcribed_RNA"/>
</dbReference>